<dbReference type="AlphaFoldDB" id="A0A0D6FUL7"/>
<dbReference type="EMBL" id="AAKRET010000014">
    <property type="protein sequence ID" value="ECU8354738.1"/>
    <property type="molecule type" value="Genomic_DNA"/>
</dbReference>
<dbReference type="Proteomes" id="UP000839617">
    <property type="component" value="Unassembled WGS sequence"/>
</dbReference>
<dbReference type="EMBL" id="RSUA01000011">
    <property type="protein sequence ID" value="MIT48758.1"/>
    <property type="molecule type" value="Genomic_DNA"/>
</dbReference>
<organism evidence="3">
    <name type="scientific">Salmonella typhimurium</name>
    <dbReference type="NCBI Taxonomy" id="90371"/>
    <lineage>
        <taxon>Bacteria</taxon>
        <taxon>Pseudomonadati</taxon>
        <taxon>Pseudomonadota</taxon>
        <taxon>Gammaproteobacteria</taxon>
        <taxon>Enterobacterales</taxon>
        <taxon>Enterobacteriaceae</taxon>
        <taxon>Salmonella</taxon>
    </lineage>
</organism>
<name>A0A0D6FUL7_SALTM</name>
<evidence type="ECO:0000313" key="15">
    <source>
        <dbReference type="EMBL" id="EDI6664214.1"/>
    </source>
</evidence>
<dbReference type="EMBL" id="DAAFPQ010000017">
    <property type="protein sequence ID" value="HAB0972578.1"/>
    <property type="molecule type" value="Genomic_DNA"/>
</dbReference>
<dbReference type="Proteomes" id="UP000839911">
    <property type="component" value="Unassembled WGS sequence"/>
</dbReference>
<evidence type="ECO:0000313" key="18">
    <source>
        <dbReference type="EMBL" id="MIT48758.1"/>
    </source>
</evidence>
<evidence type="ECO:0000313" key="16">
    <source>
        <dbReference type="EMBL" id="HAB0972578.1"/>
    </source>
</evidence>
<evidence type="ECO:0000313" key="11">
    <source>
        <dbReference type="EMBL" id="ECU8354738.1"/>
    </source>
</evidence>
<dbReference type="PATRIC" id="fig|59201.122.peg.4151"/>
<evidence type="ECO:0000313" key="19">
    <source>
        <dbReference type="EMBL" id="MLP86994.1"/>
    </source>
</evidence>
<dbReference type="Proteomes" id="UP000839909">
    <property type="component" value="Unassembled WGS sequence"/>
</dbReference>
<reference evidence="2 20" key="2">
    <citation type="journal article" date="2015" name="Genome Announc.">
        <title>Complete Genome Sequencing of a Multidrug-Resistant and Human-Invasive Salmonella enterica Serovar Typhimurium Strain of the Emerging Sequence Type 213 Genotype.</title>
        <authorList>
            <person name="Calva E."/>
            <person name="Silva C."/>
            <person name="Zaidi M.B."/>
            <person name="Sanchez-Flores A."/>
            <person name="Estrada K."/>
            <person name="Silva G.G."/>
            <person name="Soto-Jimenez L.M."/>
            <person name="Wiesner M."/>
            <person name="Fernandez-Mora M."/>
            <person name="Edwards R.A."/>
            <person name="Vinuesa P."/>
        </authorList>
    </citation>
    <scope>NUCLEOTIDE SEQUENCE [LARGE SCALE GENOMIC DNA]</scope>
    <source>
        <strain evidence="2 20">YU39</strain>
    </source>
</reference>
<dbReference type="NCBIfam" id="NF011333">
    <property type="entry name" value="PRK14749.1"/>
    <property type="match status" value="1"/>
</dbReference>
<dbReference type="Proteomes" id="UP000839905">
    <property type="component" value="Unassembled WGS sequence"/>
</dbReference>
<gene>
    <name evidence="3" type="primary">cbdX</name>
    <name evidence="12" type="ORF">AAB27_12135</name>
    <name evidence="18" type="ORF">AU613_07650</name>
    <name evidence="14" type="ORF">AVC05_08515</name>
    <name evidence="11" type="ORF">B1P38_14280</name>
    <name evidence="9" type="ORF">CE70_01320</name>
    <name evidence="15" type="ORF">CFF59_02870</name>
    <name evidence="17" type="ORF">DD95_03820</name>
    <name evidence="4" type="ORF">DMO92_19730</name>
    <name evidence="5" type="ORF">DPF41_06020</name>
    <name evidence="6" type="ORF">DPS76_09065</name>
    <name evidence="19" type="ORF">DRM14_16980</name>
    <name evidence="7" type="ORF">DU071_14725</name>
    <name evidence="10" type="ORF">E0935_11720</name>
    <name evidence="8" type="ORF">EER35_16675</name>
    <name evidence="13" type="ORF">F3R12_20570</name>
    <name evidence="16" type="ORF">GB466_18705</name>
    <name evidence="3" type="ORF">KP44_15685</name>
    <name evidence="2" type="ORF">SE14_01882</name>
</gene>
<evidence type="ECO:0000313" key="4">
    <source>
        <dbReference type="EMBL" id="EBU9274253.1"/>
    </source>
</evidence>
<feature type="transmembrane region" description="Helical" evidence="1">
    <location>
        <begin position="6"/>
        <end position="24"/>
    </location>
</feature>
<keyword evidence="1" id="KW-0472">Membrane</keyword>
<evidence type="ECO:0000313" key="2">
    <source>
        <dbReference type="EMBL" id="AKH07401.1"/>
    </source>
</evidence>
<dbReference type="Proteomes" id="UP000839616">
    <property type="component" value="Unassembled WGS sequence"/>
</dbReference>
<evidence type="ECO:0000313" key="6">
    <source>
        <dbReference type="EMBL" id="EBW5462594.1"/>
    </source>
</evidence>
<evidence type="ECO:0000313" key="3">
    <source>
        <dbReference type="EMBL" id="EBM9440131.1"/>
    </source>
</evidence>
<reference evidence="16" key="7">
    <citation type="submission" date="2019-10" db="EMBL/GenBank/DDBJ databases">
        <authorList>
            <consortium name="NCBI Pathogen Detection Project"/>
        </authorList>
    </citation>
    <scope>NUCLEOTIDE SEQUENCE</scope>
    <source>
        <strain evidence="16">Salmonella enterica</strain>
    </source>
</reference>
<dbReference type="Proteomes" id="UP000839914">
    <property type="component" value="Unassembled WGS sequence"/>
</dbReference>
<accession>A0A0H3THU6</accession>
<dbReference type="Proteomes" id="UP000885258">
    <property type="component" value="Unassembled WGS sequence"/>
</dbReference>
<dbReference type="Proteomes" id="UP000839595">
    <property type="component" value="Unassembled WGS sequence"/>
</dbReference>
<evidence type="ECO:0000313" key="22">
    <source>
        <dbReference type="Proteomes" id="UP000338496"/>
    </source>
</evidence>
<dbReference type="Proteomes" id="UP000034636">
    <property type="component" value="Chromosome"/>
</dbReference>
<dbReference type="EMBL" id="JYVU01000008">
    <property type="protein sequence ID" value="KTZ14827.1"/>
    <property type="molecule type" value="Genomic_DNA"/>
</dbReference>
<dbReference type="EMBL" id="AAHNIA010000027">
    <property type="protein sequence ID" value="EBY1703172.1"/>
    <property type="molecule type" value="Genomic_DNA"/>
</dbReference>
<evidence type="ECO:0000313" key="20">
    <source>
        <dbReference type="Proteomes" id="UP000034636"/>
    </source>
</evidence>
<dbReference type="EMBL" id="AAHDPU010000022">
    <property type="protein sequence ID" value="EBU9274253.1"/>
    <property type="molecule type" value="Genomic_DNA"/>
</dbReference>
<dbReference type="EMBL" id="RVDJ01000018">
    <property type="protein sequence ID" value="MLP86994.1"/>
    <property type="molecule type" value="Genomic_DNA"/>
</dbReference>
<evidence type="ECO:0000313" key="9">
    <source>
        <dbReference type="EMBL" id="ECE0293853.1"/>
    </source>
</evidence>
<dbReference type="Proteomes" id="UP000839581">
    <property type="component" value="Unassembled WGS sequence"/>
</dbReference>
<dbReference type="InterPro" id="IPR012994">
    <property type="entry name" value="YbgT_YccB"/>
</dbReference>
<dbReference type="EMBL" id="AAIKGB010000010">
    <property type="protein sequence ID" value="ECF1543908.1"/>
    <property type="molecule type" value="Genomic_DNA"/>
</dbReference>
<reference evidence="3" key="6">
    <citation type="submission" date="2019-06" db="EMBL/GenBank/DDBJ databases">
        <authorList>
            <consortium name="GenomeTrakr network: Whole genome sequencing for foodborne pathogen traceback"/>
        </authorList>
    </citation>
    <scope>NUCLEOTIDE SEQUENCE</scope>
    <source>
        <strain evidence="13">AUSMDU00020735</strain>
        <strain evidence="3">AZ-TG74740</strain>
        <strain evidence="9 22">VA_WGS-00080</strain>
    </source>
</reference>
<evidence type="ECO:0000313" key="14">
    <source>
        <dbReference type="EMBL" id="ECY5341289.1"/>
    </source>
</evidence>
<keyword evidence="1" id="KW-0812">Transmembrane</keyword>
<accession>A0A0F7J902</accession>
<reference evidence="4" key="4">
    <citation type="submission" date="2018-06" db="EMBL/GenBank/DDBJ databases">
        <authorList>
            <person name="Ashton P.M."/>
            <person name="Dallman T."/>
            <person name="Nair S."/>
            <person name="De Pinna E."/>
            <person name="Peters T."/>
            <person name="Grant K."/>
        </authorList>
    </citation>
    <scope>NUCLEOTIDE SEQUENCE [LARGE SCALE GENOMIC DNA]</scope>
    <source>
        <strain evidence="5">231108</strain>
        <strain evidence="10">265852</strain>
        <strain evidence="18">29290</strain>
        <strain evidence="7">356083</strain>
        <strain evidence="6">422529</strain>
        <strain evidence="19">425567</strain>
        <strain evidence="14">43916</strain>
        <strain evidence="4">488670</strain>
        <strain evidence="8">632340</strain>
        <strain evidence="12">86846</strain>
    </source>
</reference>
<dbReference type="RefSeq" id="WP_000270301.1">
    <property type="nucleotide sequence ID" value="NZ_AP023291.1"/>
</dbReference>
<dbReference type="EMBL" id="AAHIPE010000008">
    <property type="protein sequence ID" value="EBW5462594.1"/>
    <property type="molecule type" value="Genomic_DNA"/>
</dbReference>
<evidence type="ECO:0000313" key="17">
    <source>
        <dbReference type="EMBL" id="KTZ14827.1"/>
    </source>
</evidence>
<reference evidence="16" key="3">
    <citation type="journal article" date="2018" name="Genome Biol.">
        <title>SKESA: strategic k-mer extension for scrupulous assemblies.</title>
        <authorList>
            <person name="Souvorov A."/>
            <person name="Agarwala R."/>
            <person name="Lipman D.J."/>
        </authorList>
    </citation>
    <scope>NUCLEOTIDE SEQUENCE</scope>
    <source>
        <strain evidence="16">Salmonella enterica</strain>
    </source>
</reference>
<dbReference type="EMBL" id="AAHRYM010000023">
    <property type="protein sequence ID" value="EBZ6922592.1"/>
    <property type="molecule type" value="Genomic_DNA"/>
</dbReference>
<accession>A0A0D6FUL7</accession>
<reference evidence="15" key="5">
    <citation type="submission" date="2018-07" db="EMBL/GenBank/DDBJ databases">
        <authorList>
            <consortium name="PulseNet: The National Subtyping Network for Foodborne Disease Surveillance"/>
            <person name="Tarr C.L."/>
            <person name="Trees E."/>
            <person name="Katz L.S."/>
            <person name="Carleton-Romer H.A."/>
            <person name="Stroika S."/>
            <person name="Kucerova Z."/>
            <person name="Roache K.F."/>
            <person name="Sabol A.L."/>
            <person name="Besser J."/>
            <person name="Gerner-Smidt P."/>
        </authorList>
    </citation>
    <scope>NUCLEOTIDE SEQUENCE [LARGE SCALE GENOMIC DNA]</scope>
    <source>
        <strain evidence="11">PNUSAS008736</strain>
        <strain evidence="15">PNUSAS016739</strain>
    </source>
</reference>
<evidence type="ECO:0000313" key="7">
    <source>
        <dbReference type="EMBL" id="EBY1703172.1"/>
    </source>
</evidence>
<dbReference type="EMBL" id="AAIGQE010000001">
    <property type="protein sequence ID" value="ECE0293853.1"/>
    <property type="molecule type" value="Genomic_DNA"/>
</dbReference>
<dbReference type="EMBL" id="AAKUOT010000022">
    <property type="protein sequence ID" value="ECV8761641.1"/>
    <property type="molecule type" value="Genomic_DNA"/>
</dbReference>
<dbReference type="Proteomes" id="UP000885385">
    <property type="component" value="Unassembled WGS sequence"/>
</dbReference>
<evidence type="ECO:0000313" key="12">
    <source>
        <dbReference type="EMBL" id="ECV8761641.1"/>
    </source>
</evidence>
<dbReference type="EMBL" id="AALDNI010000015">
    <property type="protein sequence ID" value="ECY5341289.1"/>
    <property type="molecule type" value="Genomic_DNA"/>
</dbReference>
<dbReference type="EMBL" id="AAGEFM010000011">
    <property type="protein sequence ID" value="EBM9440131.1"/>
    <property type="molecule type" value="Genomic_DNA"/>
</dbReference>
<sequence>MWYLLWFVGILLMCSLSTLALVWLESRQQ</sequence>
<dbReference type="Pfam" id="PF08173">
    <property type="entry name" value="YbgT_YccB"/>
    <property type="match status" value="1"/>
</dbReference>
<protein>
    <submittedName>
        <fullName evidence="3">Cytochrome bd-II oxidase subunit CbdX</fullName>
    </submittedName>
    <submittedName>
        <fullName evidence="2">Membrane protein</fullName>
    </submittedName>
</protein>
<dbReference type="Proteomes" id="UP000839915">
    <property type="component" value="Unassembled WGS sequence"/>
</dbReference>
<evidence type="ECO:0000313" key="21">
    <source>
        <dbReference type="Proteomes" id="UP000054461"/>
    </source>
</evidence>
<dbReference type="EMBL" id="AAHIDF010000005">
    <property type="protein sequence ID" value="EBW3627656.1"/>
    <property type="molecule type" value="Genomic_DNA"/>
</dbReference>
<dbReference type="EMBL" id="AAKVET010000023">
    <property type="protein sequence ID" value="ECW0642188.1"/>
    <property type="molecule type" value="Genomic_DNA"/>
</dbReference>
<dbReference type="Proteomes" id="UP000338496">
    <property type="component" value="Unassembled WGS sequence"/>
</dbReference>
<proteinExistence type="predicted"/>
<evidence type="ECO:0000256" key="1">
    <source>
        <dbReference type="SAM" id="Phobius"/>
    </source>
</evidence>
<dbReference type="EMBL" id="CP011428">
    <property type="protein sequence ID" value="AKH07401.1"/>
    <property type="molecule type" value="Genomic_DNA"/>
</dbReference>
<reference evidence="17 21" key="1">
    <citation type="submission" date="2014-09" db="EMBL/GenBank/DDBJ databases">
        <title>Salmonella Genotype and Phenotype Association.</title>
        <authorList>
            <person name="Chen Y."/>
            <person name="Folster J."/>
            <person name="Ayers S."/>
            <person name="Kabera C."/>
            <person name="Li C."/>
            <person name="Mukherjee S."/>
            <person name="Lam C."/>
            <person name="Zhao S."/>
            <person name="McDermott P."/>
        </authorList>
    </citation>
    <scope>NUCLEOTIDE SEQUENCE [LARGE SCALE GENOMIC DNA]</scope>
    <source>
        <strain evidence="17 21">CVM N32045</strain>
    </source>
</reference>
<evidence type="ECO:0000313" key="10">
    <source>
        <dbReference type="EMBL" id="ECF1543908.1"/>
    </source>
</evidence>
<dbReference type="Proteomes" id="UP000839907">
    <property type="component" value="Unassembled WGS sequence"/>
</dbReference>
<evidence type="ECO:0000313" key="13">
    <source>
        <dbReference type="EMBL" id="ECW0642188.1"/>
    </source>
</evidence>
<dbReference type="Proteomes" id="UP000054461">
    <property type="component" value="Unassembled WGS sequence"/>
</dbReference>
<evidence type="ECO:0000313" key="8">
    <source>
        <dbReference type="EMBL" id="EBZ6922592.1"/>
    </source>
</evidence>
<dbReference type="EMBL" id="AAMLUT010000001">
    <property type="protein sequence ID" value="EDI6664214.1"/>
    <property type="molecule type" value="Genomic_DNA"/>
</dbReference>
<dbReference type="Proteomes" id="UP000839908">
    <property type="component" value="Unassembled WGS sequence"/>
</dbReference>
<evidence type="ECO:0000313" key="5">
    <source>
        <dbReference type="EMBL" id="EBW3627656.1"/>
    </source>
</evidence>
<keyword evidence="1" id="KW-1133">Transmembrane helix</keyword>